<gene>
    <name evidence="2" type="ORF">TWF730_000007</name>
</gene>
<protein>
    <submittedName>
        <fullName evidence="2">Uncharacterized protein</fullName>
    </submittedName>
</protein>
<evidence type="ECO:0000256" key="1">
    <source>
        <dbReference type="SAM" id="MobiDB-lite"/>
    </source>
</evidence>
<feature type="region of interest" description="Disordered" evidence="1">
    <location>
        <begin position="81"/>
        <end position="146"/>
    </location>
</feature>
<comment type="caution">
    <text evidence="2">The sequence shown here is derived from an EMBL/GenBank/DDBJ whole genome shotgun (WGS) entry which is preliminary data.</text>
</comment>
<name>A0AAV9VRF3_9PEZI</name>
<feature type="compositionally biased region" description="Low complexity" evidence="1">
    <location>
        <begin position="81"/>
        <end position="97"/>
    </location>
</feature>
<evidence type="ECO:0000313" key="2">
    <source>
        <dbReference type="EMBL" id="KAK6362549.1"/>
    </source>
</evidence>
<dbReference type="Proteomes" id="UP001373714">
    <property type="component" value="Unassembled WGS sequence"/>
</dbReference>
<organism evidence="2 3">
    <name type="scientific">Orbilia blumenaviensis</name>
    <dbReference type="NCBI Taxonomy" id="1796055"/>
    <lineage>
        <taxon>Eukaryota</taxon>
        <taxon>Fungi</taxon>
        <taxon>Dikarya</taxon>
        <taxon>Ascomycota</taxon>
        <taxon>Pezizomycotina</taxon>
        <taxon>Orbiliomycetes</taxon>
        <taxon>Orbiliales</taxon>
        <taxon>Orbiliaceae</taxon>
        <taxon>Orbilia</taxon>
    </lineage>
</organism>
<keyword evidence="3" id="KW-1185">Reference proteome</keyword>
<reference evidence="2 3" key="1">
    <citation type="submission" date="2019-10" db="EMBL/GenBank/DDBJ databases">
        <authorList>
            <person name="Palmer J.M."/>
        </authorList>
    </citation>
    <scope>NUCLEOTIDE SEQUENCE [LARGE SCALE GENOMIC DNA]</scope>
    <source>
        <strain evidence="2 3">TWF730</strain>
    </source>
</reference>
<evidence type="ECO:0000313" key="3">
    <source>
        <dbReference type="Proteomes" id="UP001373714"/>
    </source>
</evidence>
<proteinExistence type="predicted"/>
<dbReference type="EMBL" id="JAVHNS010000001">
    <property type="protein sequence ID" value="KAK6362549.1"/>
    <property type="molecule type" value="Genomic_DNA"/>
</dbReference>
<sequence length="304" mass="33232">MKSSQKSLGYAVRDVETVSNYLFGVIVSLDAPVHRETFLTQAIERVSKKYSGNVAGLCKAALDRLVVHEQLQLVNDILSVSTPAKPSSSPRSSRQAPIPAPIPTPSNRKRTAPAPAPTPAPNAGRSDLRRSAPQSQQQEMKSLPGVNRRNSTWVLSQEGAAATRRWFETCFYFCSACLLWEKKEEPRFGDDFCQDHALLGSEYRDWSENWSTDPNACSNCLLRHDGACIASGIIKPMLFILSKSKEVTAVCSSLGRTKGQGSRTFFSGKSKSSDVGFGTTMNAPFVAAYLLDRVILPARSLTPS</sequence>
<dbReference type="AlphaFoldDB" id="A0AAV9VRF3"/>
<accession>A0AAV9VRF3</accession>